<keyword evidence="15" id="KW-0378">Hydrolase</keyword>
<evidence type="ECO:0000256" key="18">
    <source>
        <dbReference type="ARBA" id="ARBA00022932"/>
    </source>
</evidence>
<comment type="subunit">
    <text evidence="6">Homodimer.</text>
</comment>
<dbReference type="GO" id="GO:0008146">
    <property type="term" value="F:sulfotransferase activity"/>
    <property type="evidence" value="ECO:0007669"/>
    <property type="project" value="InterPro"/>
</dbReference>
<dbReference type="InterPro" id="IPR013815">
    <property type="entry name" value="ATP_grasp_subdomain_1"/>
</dbReference>
<dbReference type="InterPro" id="IPR000407">
    <property type="entry name" value="GDA1_CD39_NTPase"/>
</dbReference>
<dbReference type="SUPFAM" id="SSF56672">
    <property type="entry name" value="DNA/RNA polymerases"/>
    <property type="match status" value="1"/>
</dbReference>
<dbReference type="InterPro" id="IPR001381">
    <property type="entry name" value="DHquinase_I"/>
</dbReference>
<protein>
    <recommendedName>
        <fullName evidence="23">DNA polymerase delta catalytic subunit</fullName>
        <ecNumber evidence="7">2.7.1.71</ecNumber>
        <ecNumber evidence="8">2.7.7.7</ecNumber>
    </recommendedName>
</protein>
<evidence type="ECO:0000256" key="17">
    <source>
        <dbReference type="ARBA" id="ARBA00022842"/>
    </source>
</evidence>
<dbReference type="Gene3D" id="3.20.20.80">
    <property type="entry name" value="Glycosidases"/>
    <property type="match status" value="1"/>
</dbReference>
<dbReference type="GO" id="GO:0009073">
    <property type="term" value="P:aromatic amino acid family biosynthetic process"/>
    <property type="evidence" value="ECO:0007669"/>
    <property type="project" value="UniProtKB-KW"/>
</dbReference>
<dbReference type="Gene3D" id="3.30.420.40">
    <property type="match status" value="1"/>
</dbReference>
<comment type="pathway">
    <text evidence="2">Metabolic intermediate biosynthesis; chorismate biosynthesis; chorismate from D-erythrose 4-phosphate and phosphoenolpyruvate: step 5/7.</text>
</comment>
<feature type="compositionally biased region" description="Low complexity" evidence="32">
    <location>
        <begin position="4404"/>
        <end position="4414"/>
    </location>
</feature>
<dbReference type="Pfam" id="PF03104">
    <property type="entry name" value="DNA_pol_B_exo1"/>
    <property type="match status" value="1"/>
</dbReference>
<dbReference type="InterPro" id="IPR011990">
    <property type="entry name" value="TPR-like_helical_dom_sf"/>
</dbReference>
<dbReference type="InterPro" id="IPR027417">
    <property type="entry name" value="P-loop_NTPase"/>
</dbReference>
<proteinExistence type="inferred from homology"/>
<feature type="region of interest" description="Disordered" evidence="32">
    <location>
        <begin position="3848"/>
        <end position="3897"/>
    </location>
</feature>
<dbReference type="Gene3D" id="3.40.1190.20">
    <property type="match status" value="1"/>
</dbReference>
<dbReference type="InterPro" id="IPR023211">
    <property type="entry name" value="DNA_pol_palm_dom_sf"/>
</dbReference>
<evidence type="ECO:0000256" key="7">
    <source>
        <dbReference type="ARBA" id="ARBA00012154"/>
    </source>
</evidence>
<dbReference type="InterPro" id="IPR006047">
    <property type="entry name" value="GH13_cat_dom"/>
</dbReference>
<keyword evidence="10" id="KW-0808">Transferase</keyword>
<dbReference type="GO" id="GO:0016798">
    <property type="term" value="F:hydrolase activity, acting on glycosyl bonds"/>
    <property type="evidence" value="ECO:0007669"/>
    <property type="project" value="UniProtKB-KW"/>
</dbReference>
<dbReference type="InterPro" id="IPR023000">
    <property type="entry name" value="Shikimate_kinase_CS"/>
</dbReference>
<dbReference type="Pfam" id="PF01150">
    <property type="entry name" value="GDA1_CD39"/>
    <property type="match status" value="1"/>
</dbReference>
<dbReference type="SUPFAM" id="SSF49452">
    <property type="entry name" value="Starch-binding domain-like"/>
    <property type="match status" value="2"/>
</dbReference>
<keyword evidence="18" id="KW-0239">DNA-directed DNA polymerase</keyword>
<dbReference type="GO" id="GO:0045004">
    <property type="term" value="P:DNA replication proofreading"/>
    <property type="evidence" value="ECO:0007669"/>
    <property type="project" value="TreeGrafter"/>
</dbReference>
<evidence type="ECO:0000256" key="21">
    <source>
        <dbReference type="ARBA" id="ARBA00023277"/>
    </source>
</evidence>
<accession>A0A1Q9CXE9</accession>
<evidence type="ECO:0000256" key="13">
    <source>
        <dbReference type="ARBA" id="ARBA00022741"/>
    </source>
</evidence>
<dbReference type="Pfam" id="PF12895">
    <property type="entry name" value="ANAPC3"/>
    <property type="match status" value="1"/>
</dbReference>
<keyword evidence="16 28" id="KW-0067">ATP-binding</keyword>
<dbReference type="InterPro" id="IPR006172">
    <property type="entry name" value="DNA-dir_DNA_pol_B"/>
</dbReference>
<evidence type="ECO:0000256" key="31">
    <source>
        <dbReference type="SAM" id="Coils"/>
    </source>
</evidence>
<dbReference type="InterPro" id="IPR036397">
    <property type="entry name" value="RNaseH_sf"/>
</dbReference>
<feature type="coiled-coil region" evidence="31">
    <location>
        <begin position="5740"/>
        <end position="5789"/>
    </location>
</feature>
<dbReference type="CDD" id="cd00502">
    <property type="entry name" value="DHQase_I"/>
    <property type="match status" value="1"/>
</dbReference>
<dbReference type="PROSITE" id="PS01128">
    <property type="entry name" value="SHIKIMATE_KINASE"/>
    <property type="match status" value="1"/>
</dbReference>
<feature type="compositionally biased region" description="Pro residues" evidence="32">
    <location>
        <begin position="3873"/>
        <end position="3885"/>
    </location>
</feature>
<dbReference type="SMART" id="SM00486">
    <property type="entry name" value="POLBc"/>
    <property type="match status" value="1"/>
</dbReference>
<dbReference type="GO" id="GO:0003677">
    <property type="term" value="F:DNA binding"/>
    <property type="evidence" value="ECO:0007669"/>
    <property type="project" value="UniProtKB-KW"/>
</dbReference>
<evidence type="ECO:0000256" key="19">
    <source>
        <dbReference type="ARBA" id="ARBA00023125"/>
    </source>
</evidence>
<dbReference type="GO" id="GO:0006287">
    <property type="term" value="P:base-excision repair, gap-filling"/>
    <property type="evidence" value="ECO:0007669"/>
    <property type="project" value="TreeGrafter"/>
</dbReference>
<dbReference type="Gene3D" id="1.25.40.10">
    <property type="entry name" value="Tetratricopeptide repeat domain"/>
    <property type="match status" value="1"/>
</dbReference>
<dbReference type="Pfam" id="PF00686">
    <property type="entry name" value="CBM_20"/>
    <property type="match status" value="2"/>
</dbReference>
<dbReference type="InterPro" id="IPR031322">
    <property type="entry name" value="Shikimate/glucono_kinase"/>
</dbReference>
<dbReference type="Pfam" id="PF00136">
    <property type="entry name" value="DNA_pol_B"/>
    <property type="match status" value="1"/>
</dbReference>
<dbReference type="OrthoDB" id="2414538at2759"/>
<dbReference type="GO" id="GO:0046872">
    <property type="term" value="F:metal ion binding"/>
    <property type="evidence" value="ECO:0007669"/>
    <property type="project" value="UniProtKB-KW"/>
</dbReference>
<dbReference type="InterPro" id="IPR029063">
    <property type="entry name" value="SAM-dependent_MTases_sf"/>
</dbReference>
<evidence type="ECO:0000256" key="5">
    <source>
        <dbReference type="ARBA" id="ARBA00009283"/>
    </source>
</evidence>
<dbReference type="InterPro" id="IPR013785">
    <property type="entry name" value="Aldolase_TIM"/>
</dbReference>
<evidence type="ECO:0000256" key="9">
    <source>
        <dbReference type="ARBA" id="ARBA00022605"/>
    </source>
</evidence>
<evidence type="ECO:0000256" key="28">
    <source>
        <dbReference type="PIRSR" id="PIRSR600407-2"/>
    </source>
</evidence>
<keyword evidence="20" id="KW-0057">Aromatic amino acid biosynthesis</keyword>
<dbReference type="InterPro" id="IPR000623">
    <property type="entry name" value="Shikimate_kinase/TSH1"/>
</dbReference>
<feature type="region of interest" description="Disordered" evidence="32">
    <location>
        <begin position="4555"/>
        <end position="4575"/>
    </location>
</feature>
<dbReference type="Gene3D" id="3.30.420.150">
    <property type="entry name" value="Exopolyphosphatase. Domain 2"/>
    <property type="match status" value="1"/>
</dbReference>
<comment type="cofactor">
    <cofactor evidence="1">
        <name>Mg(2+)</name>
        <dbReference type="ChEBI" id="CHEBI:18420"/>
    </cofactor>
</comment>
<comment type="similarity">
    <text evidence="3">Belongs to the DNA polymerase type-B family.</text>
</comment>
<dbReference type="UniPathway" id="UPA00053">
    <property type="reaction ID" value="UER00088"/>
</dbReference>
<evidence type="ECO:0000313" key="34">
    <source>
        <dbReference type="EMBL" id="OLP87598.1"/>
    </source>
</evidence>
<sequence>MGKRASAPKAKPPAKRSKVSLAAPPPAPAVWARPIPPVLTERDPLAVFLLDIEDGQSSIGTGDHELRLYGITTQGHSVCARIHNFHPYFYVRCGPEVVGRENEIQAALQAAMPPSPAGSQKAIVAVQVVRRTPILYFQAEEILLMVSVAGPKLVSPCLKALEGLQLSNSEVQATAVFEANIALILRFLIDNDLGGGRWIEFEAGAFLVVSETSRSTTAQIELDVHLGHGTKFRALPMDTDAGSFVPPLRTAALELSVDVESQLVTGAACVLTVEGQAQPVARAVWLRALATQQVTEEAADSAVLFLSEDEEVLLQHLGETLAAMDADIILTYDLSETVRRMLGKRGIAKAGSPLARSLCRRLGAEVKLTPKSNEVSGMTGRLGFDLQKQVEKDHRLVDYSLGALSQHFCRIPLPELSAATRAKVLRSRPRAYAQHLLRQAEASANIFHHLAYLYNFVEMARVTGCPLSYLLERGQAIKVQCQLLREARLRGFVLPQRPGTGEDTTYEGATVLEPACGFYRCPIAVLDFASLYPSIMMAHNLCYSTLLPPGREKKPDCPDFTESPPTAGSEHATCFVKAQVRKGLLPSILEHLLAARKAAKAQLAQCDPGEAGATRRKVLHGRQLALKLSANSVYGFTGATNGPLPCLEVAGAVTAYGREMIQATKAKVEQHFTTGLGYAYNAEVVYGDTDSVMVKFGPEGFALDEAIKVSKEASTVCSSIFPAPVRLEFEKVYQPFLLMAKKRYAGMAFASSSSSPELETKGIETVRRDWCDLVRHGLEETLKRLLVSDGSDGCQKAIAHVRDVCNDLRQNKIDFRSLVISKSLGRNEYTAKAPHAEVAEKLKKRDATTAPRLGDRVSYLVLAGAAKAKVYEKAEDPLYALENDLPIDADYYLENQLKQPLVRVFELVCGDAHKAESLLFGGLTSQKVVVSTSKGGMGKFVKPRPKCLSCSADIDHGAVCTLCKEKLPEIKAQALGRVRALAEELSQLRAACARDCALPSGAFPQLPADEPVSDQGQASERCLNEGCPVIFSRARVAKQLGSAREALQRLDVKKPGAGLQAQCGSSKVWPRGNRRMKRRREDEEHSEKLFPLLRPLQAFSSLALAEMGSAPSCSHRVGCYCKIDESRNRDFSGCLRFGKITGVCAALQRHNYEYTVQVDSGDTECVEEQYLQELFLPELDWVSPYTREVAVFLETHGAKRFVAELIRRTEDGVFQVRFADGSLLENVKAEQLSPPAENALRTSPSKTPPDADWLLDRKIQARIDDVWPMKKRMKDVLAKLRRPRPVTAPILRGPFVGKDAVDSEGYAAHPRPAEDLVVDGEFVDTWGKFAGKVKFASTFKIGPAYPRMEVWVEQVDAAEPLYFHAALPVHAGLICLGKYEGNPEWIRASDVALLGIMIYADGELCSKLENPALVKHGAQKYGHDSCHYVPGCSSTYLIDMDWIGAVFTLAPSDSDFEVQDDIYNIVTYHEILEAASSQLQEHGNISAAERAEVLVQVDLVLTTSYLATVRQVCCGAVRVMLTQKGMDVSRKPTKELSKPRFENGVEDRRFVLYGNICLDCVLEVPSYPKEDSSQRTPAAMSFWVLLLAFPVAVASTGSSWRYGAFIDGGSEGSRIYILRWKPADTNRVIISPETVGDHSTEPGIASFAQHPSRSGESLKPLVDYMMHTLKHETASWAQTPIYLRATAGMRLLFPDQREAILEDIRSFFRTLPFMFRNNMASVATGEEEGVFGWISANYLLGNLEPDRTPATNTTVGSLDLGGASTQIVFMPQKSIIQHEFPLKLGPHRLQLYSFSFLHFGVREAAHSTASRVISDALLAVQSETEVYHPCFAKGYIYTPKFSYSAARFPAIRVKMQGTSDFIQCEQLIRRIFNKDAPCLVAQCSFYGVYQPRLYHEKFLAFAHFAEIARDLGLPETAQLEDFRAATQYVCSLTIDILNSLFARVEDDYDRTHLCFHATFAYVLLNFGYGMEEQNNLVFKTSHAGKPIDWAVGAMIYEINQDIRLSSPLTNVSVAKWSAPRFVQKMVLFTATAFTKTLGGNGANSCRVLAQLVSSGQSVSSLGIVPAQGDADAEFALKTLQAGGVETSLLQKACAADNAGLPTSFVLLSADSGARTIISSRRDLKEMDASHLNEVLKQVEDGAPLCWCHLECRQMPGVLQMASILRPEVPDFRSPLTPILSVEVEKPALEVGALLPLLQRCDVAFFSSDFIRAQASNILGTDDVQATAGQPEDWRDHTALRCLRALASKATEGRSLWICPWGAFGAFALEVPSGEVYFEKALAVKVVDSLGAGDTFVAASLCALGGGADPQQALRFACAVAGKKVSQVGLAVVGHVPLPSASQGVSCEELHTVATRMLKTKRSLQEDGGDDKRPRREEYADLCTPTFKLLAPRTLASAIAFSQAVIEKTAQGMLQMTGYDDAYPGTHQQVVTIQSPGWEHIVAAVKQILRMVNNCHECIIPGCEERCLAIVMPSCCINTLIGVEGANERDLQLRTGCRIHLDDVAIGQKHQSVSTRGHNSHTRFSHSDVKILSAKYFIKKLLMESLASAPAGSTSAPGSVPAIPNGQAGQSGAAAPKHPPPLFPLRDFLSQNGVVSLPKTRVVDVGAMFLDEAEEVWRPLQRRGHCESVVGFEPCSEECDRLNTLIDSLSADGESGAGTDSCVFKFLPWALGDGSRGQFRRCSAAMTSSMLEPNIPLLRRFVQLEEVTTVVERTEMETRRLDDLLPQIPGRGVDYLKIDVQGFELSVLKGAEQALKEVLVIHTEVEFVDMYEHQPLFADVDSFLRGLGFVFHRFVSLHGRPMKPLHLSANPLQPISQQLWADAVYVRDLWELQTHSKDHLLKLALILHEIYHSYDVVLHVLQKYDATLGKSYLDRILNAKCHGPGGDRAVNIIGVPEGLEEAIVWTVQVVQASQPRFWFRRWAERSNAERLWQEQAPPPRGWQVERQNGHEEACMGNVPMTGSMPAALLCNMMGVPGGMGMGEVGMPPMSLAGIGGMWGSATSEGFARGCEMGCGPCESSMGSCYGRGNFCRGEMGGGCGMEAANLVMHIMDDMPSFVTQDPRSCVMQCMVPACMAATLQQKAIHVMKLTSSRITFVGTACFYIMIFQGPLFNVCASYMLMMRRYLEIERCDTEIAFPPVQLVLPERVRAAHGQLAWEQSCAASQGRRLEIVRACGCAMAQLMMRCESNLLGLAEACKRLWDMQTMGHRKCPEILDAFFHSDGLLRSPAVVCFGMWLDDGGSAAQATSQAKTHHSVPYAESRVIQARQAVCPVLQLPQRGRWACRKPQKHASPTEKATIVETSEISAPTHVPQADELSHLEHQVNLACALLRSEQRGQARQVSENALQQLQHLKAQGVQGSRALEYALRVNLACSLDSDVHGRKYQLQQAMTVQPSRVEARFQLAAVMVEEGNYSEALCTLEEALKLDPRDLNCLALTCRCLEGLGRHAEALAAAERLCGLDPASTFLALREVFHCRPDDVFVVTFPRCGTTWMVQIVVSCLFGPRANYEDHALFLEGSIASSASYVRKLEELPQPRVLKSHVPADMYPGLAHGKDSILQRYGKVIYVVRNPKDALISLRHHHANNQAIGWDGSWDEWVDQWISGQRSLEYGGSYFDHVKGWWKLSKHHPDRIRVVYFEDLKADLSAEIGAVATFLGLSLEKEALAEAAASCQFDAMRQRHKVGEEIRRQLSSFRHDRHCSHGPECFAIRRAQTDKHMLPTPRPSPCPSPRPEDMSSVLQFRVDCSRTKPGQAVWIVGSAPELGAWKVEGGVPCMTTAQSFPKWTSADVQMKSSSIVEFKVVVAGENGQDAKWEGGNNKKLQLQLDEPKMVIIRCDYGKPDLRVETTRLSRPQPRAASPAHTPKLQPVVESKPAPQPTRPQDPPAQTPKAVESKPSFMKQNTSRHFILNEDGSTNFQMSRTPSLMMLDAEELFKEAAAEEQHVADLARADLNMKQRRVSSHTLLQEMQEITDYADPSKTVMLQAFNWESHQAGKGDWYSIVASKIPMFKDMGITDLWLPPCSQSVAPQGYLPSQLFNVDGSKYGNKASLQSLLSKLHKANMRGVADIVINHRCGDKQDSDGRWNVFTSTGMEHRPSFAGVMDWQGWAITLGDKFSDGTGERGPGKYDGKFDAAPDIDHGNKKVQQSIQIWLRWLRLELGFDAWRFDFVKGYSAEFVGLYCKKSEPAWAVGELWLDMAYDDNGLAYNQDRHRQDTINWINATGKASTAFDFTTKGVLQEAVRNCQYWRLKDTKGKPPGVIGWMPTHAVTFLDNHDTGSTQAHWPFPNDKIMIGYAYILTHPGIPCVFWDHVCDWGDNVRNDIQKLLRLRIESGMKVDFPVKILQADHDLYIAEIGAPAVLRVALGPRVAPAYDKNYWQKGASGHGWCAWISKAAKAKYEEARSGDPQTQPAQPQPASTGTSPERSPVKKASANTAAAPQTFEPASRMEPELPEQPVIERVPSMDICLKLRLPKHLEKANTRVVVCGEVPSLGSWTPASGAPMQKHEDLWVLGEMPHGVGAGTLFKFVIMEKGQQPKWEGRPNRNWREAEAPVVTHIWDSSQSERPKKPPGQGKKLNTMTATGKTADFIQRIAQENRDRSSYRLKLELPRILMEEEQLNSLMELACLQAYLTWISSGQISCKEDGGHHRPCAAANSAKAVTEALWDLAANGDAELFIARRIFPCLPSFSDEFTCAVPMTRIRDIAHRNDIPKDMKLYIKHELQNKLHRCADPGDLVKLDQLVERIDREGGYSEGFVREMHIFQVELRDFFNATGLDDSARKIAQEDGSLRGAVDHLLHLKFSNADPFHQLGALTELRKMVVNRVAEQNWMRLDIELEKYAFVLLSQVAGQLEHESRGSRSWWERLSRSLVSALAQTQLTGISQKECEIAIQETESVSPHISDGSKGPFLPQRLVATMDRTLRICFNLQASLEQAYSGVPDLGRALSIDSHAISVFVEAELRASVLFQVSKLAQLAMQQAKACAGLPLWTAISAGACVGRCLRLRALAETWNQTLPKEGTVVFCEEASGDEEIPNLVKGVVVARDLPVLSHLALRARQLGVVFACTAESGLFQKVQGAAQPGRAVRLSVTASGDVHAEGVGDAELTVSESKPTAVKKPKLGELNLVSDKVFEVVEIADQPQFAGSKAASSGKLEKLAMELGFKAPKGVAIPFGVMKKAVHGAVFESALQQLQSKLGSNSPDIEAAALAVRAAVEKLSVPGNVLKEIAAKLPKAERVAVRSSANSEDLEKVSGAGLHDSVLGVALKDQTKLQNAVLQVWSSMFTLRAVQSRHAAGMPLYEGIAMGVLVQPMVSLAGSVYAFIAFSKDAVARNDNAVYIELCIGLGETLASANEPGTPYRLIVQKQPPHEVEVASLGSFSFGLQDMPDGLKKVPIDYSQERLSTDRDYLVQMARDIGKVAVGIEKGYGVPMDMEGVVLERGGSREIHLVQVASILIISELAKWLAASLDGCSCTMAATQADAPVVALIGMRGAGKTTLGRDAAKMLGFDFDDLDEVITRAAGGKLPPQIVAEQGWEAFRALEADCFQKAASGSKAKIIACGGGIIETSRGMDLMSSHHPVVLIDRPIDDIVKTLEGDPSAQVHRASLGEHPRDTYKRRLPKYVQAADFRFPVALGESDLHSLTSAFARFVSSAVGCLSPAVVSDSFFITLTAANYGEVSAEILRSAARAADVLEFRVDLLGSLDHGNIVHQVALVRRIAPGTPLLYTVRQASTVVKEEHMADWQEQKEKTARLMAYEKEIQAAYAEEERRFHIAQEKLVAELGNAQQQEEAAKKAMARSIEILAGLAMDVSKEECLDTIRTGNVPSFFDGPYEAVVLVLYLDSWHCFTQPPDIALFGESIQIPALHCSVDHGGKFAGSEDEYFELNMLGLQLCAEFLDVECTWSTPKIAALAARKGPTKLVGSYHNFDRMLDRTELADVYKKCLLEGTAAIAKVVVKPQVREDNWAVQEAGKASVPDTAAFIGLCLGETGKLSRVLNQVMCPSMHPGLTPGAPGQMSVKDILSIRRSLSLFGASRQFAVIRPWESSCPTECSKVSGFYRDMFSAYFRLAGLPHACIVDFASTAEEASRLAYLASTGGTLLLDVLSGHYSPEVEEATGLCLSTLAKSSTYVDCIAAGDTKPAGHSVKSQAVVDKLESKAKKRTALVLGSGPSKNAILGGLRAAGFEETRVCDVTGSSGAESSELWEPSEVRSCKTLDVVVSLEPEWPADLLDETFKPIFQALKPNVIDASPLFPNVAPKWMEVAKGAGCEAVCSHEFGLKEAEICLKTWLGEVNESCVAKAIAAELTKLGLKPGEVILRAAGEAWT</sequence>
<dbReference type="GO" id="GO:0008652">
    <property type="term" value="P:amino acid biosynthetic process"/>
    <property type="evidence" value="ECO:0007669"/>
    <property type="project" value="UniProtKB-KW"/>
</dbReference>
<dbReference type="GO" id="GO:0003855">
    <property type="term" value="F:3-dehydroquinate dehydratase activity"/>
    <property type="evidence" value="ECO:0007669"/>
    <property type="project" value="InterPro"/>
</dbReference>
<dbReference type="EC" id="2.7.7.7" evidence="8"/>
<dbReference type="InterPro" id="IPR012337">
    <property type="entry name" value="RNaseH-like_sf"/>
</dbReference>
<dbReference type="GO" id="GO:0005524">
    <property type="term" value="F:ATP binding"/>
    <property type="evidence" value="ECO:0007669"/>
    <property type="project" value="UniProtKB-KW"/>
</dbReference>
<dbReference type="GO" id="GO:0004765">
    <property type="term" value="F:shikimate kinase activity"/>
    <property type="evidence" value="ECO:0007669"/>
    <property type="project" value="UniProtKB-EC"/>
</dbReference>
<dbReference type="PRINTS" id="PR01100">
    <property type="entry name" value="SHIKIMTKNASE"/>
</dbReference>
<feature type="active site" description="Proton acceptor" evidence="27">
    <location>
        <position position="1728"/>
    </location>
</feature>
<dbReference type="GO" id="GO:0003887">
    <property type="term" value="F:DNA-directed DNA polymerase activity"/>
    <property type="evidence" value="ECO:0007669"/>
    <property type="project" value="UniProtKB-KW"/>
</dbReference>
<dbReference type="InterPro" id="IPR002192">
    <property type="entry name" value="PPDK_AMP/ATP-bd"/>
</dbReference>
<dbReference type="GO" id="GO:0008296">
    <property type="term" value="F:3'-5'-DNA exonuclease activity"/>
    <property type="evidence" value="ECO:0007669"/>
    <property type="project" value="TreeGrafter"/>
</dbReference>
<feature type="repeat" description="TPR" evidence="30">
    <location>
        <begin position="3397"/>
        <end position="3430"/>
    </location>
</feature>
<evidence type="ECO:0000256" key="29">
    <source>
        <dbReference type="PROSITE-ProRule" id="PRU00117"/>
    </source>
</evidence>
<dbReference type="Pfam" id="PF00685">
    <property type="entry name" value="Sulfotransfer_1"/>
    <property type="match status" value="1"/>
</dbReference>
<evidence type="ECO:0000256" key="22">
    <source>
        <dbReference type="ARBA" id="ARBA00023295"/>
    </source>
</evidence>
<keyword evidence="9" id="KW-0028">Amino-acid biosynthesis</keyword>
<dbReference type="SMART" id="SM01065">
    <property type="entry name" value="CBM_2"/>
    <property type="match status" value="2"/>
</dbReference>
<dbReference type="SUPFAM" id="SSF51445">
    <property type="entry name" value="(Trans)glycosidases"/>
    <property type="match status" value="1"/>
</dbReference>
<keyword evidence="21" id="KW-0119">Carbohydrate metabolism</keyword>
<keyword evidence="13 28" id="KW-0547">Nucleotide-binding</keyword>
<dbReference type="Pfam" id="PF01487">
    <property type="entry name" value="DHquinase_I"/>
    <property type="match status" value="2"/>
</dbReference>
<dbReference type="InterPro" id="IPR050240">
    <property type="entry name" value="DNA_pol_type-B"/>
</dbReference>
<dbReference type="InterPro" id="IPR006134">
    <property type="entry name" value="DNA-dir_DNA_pol_B_multi_dom"/>
</dbReference>
<comment type="catalytic activity">
    <reaction evidence="25">
        <text>shikimate + ATP = 3-phosphoshikimate + ADP + H(+)</text>
        <dbReference type="Rhea" id="RHEA:13121"/>
        <dbReference type="ChEBI" id="CHEBI:15378"/>
        <dbReference type="ChEBI" id="CHEBI:30616"/>
        <dbReference type="ChEBI" id="CHEBI:36208"/>
        <dbReference type="ChEBI" id="CHEBI:145989"/>
        <dbReference type="ChEBI" id="CHEBI:456216"/>
        <dbReference type="EC" id="2.7.1.71"/>
    </reaction>
</comment>
<dbReference type="PROSITE" id="PS50084">
    <property type="entry name" value="KH_TYPE_1"/>
    <property type="match status" value="1"/>
</dbReference>
<dbReference type="CDD" id="cd05467">
    <property type="entry name" value="CBM20"/>
    <property type="match status" value="1"/>
</dbReference>
<evidence type="ECO:0000256" key="10">
    <source>
        <dbReference type="ARBA" id="ARBA00022679"/>
    </source>
</evidence>
<dbReference type="InterPro" id="IPR054481">
    <property type="entry name" value="GWD1_pHisD"/>
</dbReference>
<evidence type="ECO:0000256" key="26">
    <source>
        <dbReference type="ARBA" id="ARBA00049244"/>
    </source>
</evidence>
<dbReference type="PROSITE" id="PS50293">
    <property type="entry name" value="TPR_REGION"/>
    <property type="match status" value="1"/>
</dbReference>
<dbReference type="InterPro" id="IPR043502">
    <property type="entry name" value="DNA/RNA_pol_sf"/>
</dbReference>
<dbReference type="GO" id="GO:0005975">
    <property type="term" value="P:carbohydrate metabolic process"/>
    <property type="evidence" value="ECO:0007669"/>
    <property type="project" value="InterPro"/>
</dbReference>
<evidence type="ECO:0000256" key="16">
    <source>
        <dbReference type="ARBA" id="ARBA00022840"/>
    </source>
</evidence>
<dbReference type="InterPro" id="IPR000863">
    <property type="entry name" value="Sulfotransferase_dom"/>
</dbReference>
<dbReference type="Gene3D" id="3.30.1490.20">
    <property type="entry name" value="ATP-grasp fold, A domain"/>
    <property type="match status" value="1"/>
</dbReference>
<evidence type="ECO:0000256" key="4">
    <source>
        <dbReference type="ARBA" id="ARBA00007837"/>
    </source>
</evidence>
<feature type="binding site" evidence="28">
    <location>
        <begin position="1762"/>
        <end position="1766"/>
    </location>
    <ligand>
        <name>ATP</name>
        <dbReference type="ChEBI" id="CHEBI:30616"/>
    </ligand>
</feature>
<evidence type="ECO:0000313" key="35">
    <source>
        <dbReference type="Proteomes" id="UP000186817"/>
    </source>
</evidence>
<dbReference type="Gene3D" id="3.40.50.150">
    <property type="entry name" value="Vaccinia Virus protein VP39"/>
    <property type="match status" value="1"/>
</dbReference>
<evidence type="ECO:0000256" key="3">
    <source>
        <dbReference type="ARBA" id="ARBA00005755"/>
    </source>
</evidence>
<dbReference type="Gene3D" id="2.60.40.10">
    <property type="entry name" value="Immunoglobulins"/>
    <property type="match status" value="2"/>
</dbReference>
<feature type="domain" description="CBM20" evidence="33">
    <location>
        <begin position="3730"/>
        <end position="3838"/>
    </location>
</feature>
<dbReference type="InterPro" id="IPR019734">
    <property type="entry name" value="TPR_rpt"/>
</dbReference>
<dbReference type="InterPro" id="IPR006133">
    <property type="entry name" value="DNA-dir_DNA_pol_B_exonuc"/>
</dbReference>
<comment type="similarity">
    <text evidence="4">Belongs to the PEP-utilizing enzyme family.</text>
</comment>
<dbReference type="SUPFAM" id="SSF53613">
    <property type="entry name" value="Ribokinase-like"/>
    <property type="match status" value="1"/>
</dbReference>
<evidence type="ECO:0000256" key="20">
    <source>
        <dbReference type="ARBA" id="ARBA00023141"/>
    </source>
</evidence>
<dbReference type="SUPFAM" id="SSF53335">
    <property type="entry name" value="S-adenosyl-L-methionine-dependent methyltransferases"/>
    <property type="match status" value="1"/>
</dbReference>
<evidence type="ECO:0000256" key="25">
    <source>
        <dbReference type="ARBA" id="ARBA00048567"/>
    </source>
</evidence>
<dbReference type="CDD" id="cd00464">
    <property type="entry name" value="SK"/>
    <property type="match status" value="1"/>
</dbReference>
<dbReference type="SUPFAM" id="SSF48452">
    <property type="entry name" value="TPR-like"/>
    <property type="match status" value="1"/>
</dbReference>
<dbReference type="Gene3D" id="2.60.40.1180">
    <property type="entry name" value="Golgi alpha-mannosidase II"/>
    <property type="match status" value="1"/>
</dbReference>
<evidence type="ECO:0000256" key="11">
    <source>
        <dbReference type="ARBA" id="ARBA00022695"/>
    </source>
</evidence>
<evidence type="ECO:0000256" key="23">
    <source>
        <dbReference type="ARBA" id="ARBA00024411"/>
    </source>
</evidence>
<dbReference type="PROSITE" id="PS50005">
    <property type="entry name" value="TPR"/>
    <property type="match status" value="1"/>
</dbReference>
<dbReference type="PROSITE" id="PS00116">
    <property type="entry name" value="DNA_POLYMERASE_B"/>
    <property type="match status" value="1"/>
</dbReference>
<dbReference type="InterPro" id="IPR017964">
    <property type="entry name" value="DNA-dir_DNA_pol_B_CS"/>
</dbReference>
<dbReference type="PROSITE" id="PS51166">
    <property type="entry name" value="CBM20"/>
    <property type="match status" value="1"/>
</dbReference>
<dbReference type="Pfam" id="PF22973">
    <property type="entry name" value="GWD1_pHisD"/>
    <property type="match status" value="1"/>
</dbReference>
<keyword evidence="12" id="KW-0479">Metal-binding</keyword>
<dbReference type="HAMAP" id="MF_00109">
    <property type="entry name" value="Shikimate_kinase"/>
    <property type="match status" value="1"/>
</dbReference>
<dbReference type="SUPFAM" id="SSF56059">
    <property type="entry name" value="Glutathione synthetase ATP-binding domain-like"/>
    <property type="match status" value="1"/>
</dbReference>
<evidence type="ECO:0000256" key="14">
    <source>
        <dbReference type="ARBA" id="ARBA00022777"/>
    </source>
</evidence>
<dbReference type="Pfam" id="PF01326">
    <property type="entry name" value="PPDK_N"/>
    <property type="match status" value="1"/>
</dbReference>
<dbReference type="Proteomes" id="UP000186817">
    <property type="component" value="Unassembled WGS sequence"/>
</dbReference>
<dbReference type="GO" id="GO:0003723">
    <property type="term" value="F:RNA binding"/>
    <property type="evidence" value="ECO:0007669"/>
    <property type="project" value="UniProtKB-UniRule"/>
</dbReference>
<feature type="region of interest" description="Disordered" evidence="32">
    <location>
        <begin position="4397"/>
        <end position="4447"/>
    </location>
</feature>
<comment type="similarity">
    <text evidence="5">Belongs to the GDA1/CD39 NTPase family.</text>
</comment>
<keyword evidence="30" id="KW-0802">TPR repeat</keyword>
<dbReference type="EC" id="2.7.1.71" evidence="7"/>
<dbReference type="InterPro" id="IPR011611">
    <property type="entry name" value="PfkB_dom"/>
</dbReference>
<organism evidence="34 35">
    <name type="scientific">Symbiodinium microadriaticum</name>
    <name type="common">Dinoflagellate</name>
    <name type="synonym">Zooxanthella microadriatica</name>
    <dbReference type="NCBI Taxonomy" id="2951"/>
    <lineage>
        <taxon>Eukaryota</taxon>
        <taxon>Sar</taxon>
        <taxon>Alveolata</taxon>
        <taxon>Dinophyceae</taxon>
        <taxon>Suessiales</taxon>
        <taxon>Symbiodiniaceae</taxon>
        <taxon>Symbiodinium</taxon>
    </lineage>
</organism>
<evidence type="ECO:0000256" key="32">
    <source>
        <dbReference type="SAM" id="MobiDB-lite"/>
    </source>
</evidence>
<dbReference type="InterPro" id="IPR013783">
    <property type="entry name" value="Ig-like_fold"/>
</dbReference>
<dbReference type="Gene3D" id="3.20.20.70">
    <property type="entry name" value="Aldolase class I"/>
    <property type="match status" value="1"/>
</dbReference>
<dbReference type="GO" id="GO:0003724">
    <property type="term" value="F:RNA helicase activity"/>
    <property type="evidence" value="ECO:0007669"/>
    <property type="project" value="UniProtKB-EC"/>
</dbReference>
<dbReference type="SUPFAM" id="SSF52540">
    <property type="entry name" value="P-loop containing nucleoside triphosphate hydrolases"/>
    <property type="match status" value="2"/>
</dbReference>
<dbReference type="SMART" id="SM00642">
    <property type="entry name" value="Aamy"/>
    <property type="match status" value="1"/>
</dbReference>
<keyword evidence="14" id="KW-0418">Kinase</keyword>
<dbReference type="InterPro" id="IPR017853">
    <property type="entry name" value="GH"/>
</dbReference>
<evidence type="ECO:0000256" key="27">
    <source>
        <dbReference type="PIRSR" id="PIRSR600407-1"/>
    </source>
</evidence>
<dbReference type="Pfam" id="PF00294">
    <property type="entry name" value="PfkB"/>
    <property type="match status" value="2"/>
</dbReference>
<dbReference type="GO" id="GO:0043625">
    <property type="term" value="C:delta DNA polymerase complex"/>
    <property type="evidence" value="ECO:0007669"/>
    <property type="project" value="TreeGrafter"/>
</dbReference>
<keyword evidence="19" id="KW-0238">DNA-binding</keyword>
<evidence type="ECO:0000256" key="15">
    <source>
        <dbReference type="ARBA" id="ARBA00022801"/>
    </source>
</evidence>
<dbReference type="CDD" id="cd00105">
    <property type="entry name" value="KH-I"/>
    <property type="match status" value="1"/>
</dbReference>
<feature type="region of interest" description="Disordered" evidence="32">
    <location>
        <begin position="2552"/>
        <end position="2576"/>
    </location>
</feature>
<dbReference type="Gene3D" id="3.30.342.10">
    <property type="entry name" value="DNA Polymerase, chain B, domain 1"/>
    <property type="match status" value="1"/>
</dbReference>
<dbReference type="InterPro" id="IPR013780">
    <property type="entry name" value="Glyco_hydro_b"/>
</dbReference>
<evidence type="ECO:0000256" key="2">
    <source>
        <dbReference type="ARBA" id="ARBA00004842"/>
    </source>
</evidence>
<dbReference type="Pfam" id="PF00128">
    <property type="entry name" value="Alpha-amylase"/>
    <property type="match status" value="1"/>
</dbReference>
<dbReference type="Gene3D" id="3.90.1600.10">
    <property type="entry name" value="Palm domain of DNA polymerase"/>
    <property type="match status" value="1"/>
</dbReference>
<dbReference type="GO" id="GO:0009423">
    <property type="term" value="P:chorismate biosynthetic process"/>
    <property type="evidence" value="ECO:0007669"/>
    <property type="project" value="UniProtKB-UniPathway"/>
</dbReference>
<keyword evidence="29" id="KW-0694">RNA-binding</keyword>
<dbReference type="InterPro" id="IPR006342">
    <property type="entry name" value="FkbM_mtfrase"/>
</dbReference>
<comment type="catalytic activity">
    <reaction evidence="24">
        <text>ATP + H2O = ADP + phosphate + H(+)</text>
        <dbReference type="Rhea" id="RHEA:13065"/>
        <dbReference type="ChEBI" id="CHEBI:15377"/>
        <dbReference type="ChEBI" id="CHEBI:15378"/>
        <dbReference type="ChEBI" id="CHEBI:30616"/>
        <dbReference type="ChEBI" id="CHEBI:43474"/>
        <dbReference type="ChEBI" id="CHEBI:456216"/>
        <dbReference type="EC" id="3.6.4.13"/>
    </reaction>
</comment>
<evidence type="ECO:0000256" key="30">
    <source>
        <dbReference type="PROSITE-ProRule" id="PRU00339"/>
    </source>
</evidence>
<feature type="compositionally biased region" description="Low complexity" evidence="32">
    <location>
        <begin position="2552"/>
        <end position="2561"/>
    </location>
</feature>
<evidence type="ECO:0000256" key="24">
    <source>
        <dbReference type="ARBA" id="ARBA00047984"/>
    </source>
</evidence>
<dbReference type="Gene3D" id="3.30.420.10">
    <property type="entry name" value="Ribonuclease H-like superfamily/Ribonuclease H"/>
    <property type="match status" value="1"/>
</dbReference>
<evidence type="ECO:0000256" key="6">
    <source>
        <dbReference type="ARBA" id="ARBA00011738"/>
    </source>
</evidence>
<dbReference type="Gene3D" id="3.40.50.300">
    <property type="entry name" value="P-loop containing nucleotide triphosphate hydrolases"/>
    <property type="match status" value="2"/>
</dbReference>
<dbReference type="InterPro" id="IPR042087">
    <property type="entry name" value="DNA_pol_B_thumb"/>
</dbReference>
<dbReference type="EMBL" id="LSRX01000852">
    <property type="protein sequence ID" value="OLP87598.1"/>
    <property type="molecule type" value="Genomic_DNA"/>
</dbReference>
<name>A0A1Q9CXE9_SYMMI</name>
<dbReference type="NCBIfam" id="TIGR00592">
    <property type="entry name" value="pol2"/>
    <property type="match status" value="1"/>
</dbReference>
<keyword evidence="31" id="KW-0175">Coiled coil</keyword>
<dbReference type="SUPFAM" id="SSF53098">
    <property type="entry name" value="Ribonuclease H-like"/>
    <property type="match status" value="1"/>
</dbReference>
<dbReference type="CDD" id="cd11314">
    <property type="entry name" value="AmyAc_arch_bac_plant_AmyA"/>
    <property type="match status" value="1"/>
</dbReference>
<dbReference type="InterPro" id="IPR013784">
    <property type="entry name" value="Carb-bd-like_fold"/>
</dbReference>
<evidence type="ECO:0000256" key="1">
    <source>
        <dbReference type="ARBA" id="ARBA00001946"/>
    </source>
</evidence>
<dbReference type="Pfam" id="PF05050">
    <property type="entry name" value="Methyltransf_21"/>
    <property type="match status" value="1"/>
</dbReference>
<comment type="catalytic activity">
    <reaction evidence="26">
        <text>DNA(n) + a 2'-deoxyribonucleoside 5'-triphosphate = DNA(n+1) + diphosphate</text>
        <dbReference type="Rhea" id="RHEA:22508"/>
        <dbReference type="Rhea" id="RHEA-COMP:17339"/>
        <dbReference type="Rhea" id="RHEA-COMP:17340"/>
        <dbReference type="ChEBI" id="CHEBI:33019"/>
        <dbReference type="ChEBI" id="CHEBI:61560"/>
        <dbReference type="ChEBI" id="CHEBI:173112"/>
        <dbReference type="EC" id="2.7.7.7"/>
    </reaction>
</comment>
<dbReference type="InterPro" id="IPR029056">
    <property type="entry name" value="Ribokinase-like"/>
</dbReference>
<dbReference type="SUPFAM" id="SSF51569">
    <property type="entry name" value="Aldolase"/>
    <property type="match status" value="2"/>
</dbReference>
<dbReference type="GO" id="GO:2001070">
    <property type="term" value="F:starch binding"/>
    <property type="evidence" value="ECO:0007669"/>
    <property type="project" value="InterPro"/>
</dbReference>
<evidence type="ECO:0000256" key="8">
    <source>
        <dbReference type="ARBA" id="ARBA00012417"/>
    </source>
</evidence>
<dbReference type="CDD" id="cd24003">
    <property type="entry name" value="ASKHA_NBD_GDA1_CD39_NTPase"/>
    <property type="match status" value="1"/>
</dbReference>
<dbReference type="Gene3D" id="3.30.470.20">
    <property type="entry name" value="ATP-grasp fold, B domain"/>
    <property type="match status" value="1"/>
</dbReference>
<dbReference type="InterPro" id="IPR002044">
    <property type="entry name" value="CBM20"/>
</dbReference>
<dbReference type="PANTHER" id="PTHR10322">
    <property type="entry name" value="DNA POLYMERASE CATALYTIC SUBUNIT"/>
    <property type="match status" value="1"/>
</dbReference>
<keyword evidence="11" id="KW-0548">Nucleotidyltransferase</keyword>
<comment type="caution">
    <text evidence="34">The sequence shown here is derived from an EMBL/GenBank/DDBJ whole genome shotgun (WGS) entry which is preliminary data.</text>
</comment>
<dbReference type="Gene3D" id="1.10.132.60">
    <property type="entry name" value="DNA polymerase family B, C-terminal domain"/>
    <property type="match status" value="1"/>
</dbReference>
<keyword evidence="22" id="KW-0326">Glycosidase</keyword>
<dbReference type="Pfam" id="PF01202">
    <property type="entry name" value="SKI"/>
    <property type="match status" value="1"/>
</dbReference>
<evidence type="ECO:0000259" key="33">
    <source>
        <dbReference type="PROSITE" id="PS51166"/>
    </source>
</evidence>
<dbReference type="PANTHER" id="PTHR10322:SF23">
    <property type="entry name" value="DNA POLYMERASE DELTA CATALYTIC SUBUNIT"/>
    <property type="match status" value="1"/>
</dbReference>
<keyword evidence="17" id="KW-0460">Magnesium</keyword>
<dbReference type="GO" id="GO:0006297">
    <property type="term" value="P:nucleotide-excision repair, DNA gap filling"/>
    <property type="evidence" value="ECO:0007669"/>
    <property type="project" value="TreeGrafter"/>
</dbReference>
<gene>
    <name evidence="34" type="primary">POLD1</name>
    <name evidence="34" type="ORF">AK812_SmicGene31156</name>
</gene>
<feature type="region of interest" description="Disordered" evidence="32">
    <location>
        <begin position="1"/>
        <end position="24"/>
    </location>
</feature>
<dbReference type="Gene3D" id="1.10.287.690">
    <property type="entry name" value="Helix hairpin bin"/>
    <property type="match status" value="1"/>
</dbReference>
<reference evidence="34 35" key="1">
    <citation type="submission" date="2016-02" db="EMBL/GenBank/DDBJ databases">
        <title>Genome analysis of coral dinoflagellate symbionts highlights evolutionary adaptations to a symbiotic lifestyle.</title>
        <authorList>
            <person name="Aranda M."/>
            <person name="Li Y."/>
            <person name="Liew Y.J."/>
            <person name="Baumgarten S."/>
            <person name="Simakov O."/>
            <person name="Wilson M."/>
            <person name="Piel J."/>
            <person name="Ashoor H."/>
            <person name="Bougouffa S."/>
            <person name="Bajic V.B."/>
            <person name="Ryu T."/>
            <person name="Ravasi T."/>
            <person name="Bayer T."/>
            <person name="Micklem G."/>
            <person name="Kim H."/>
            <person name="Bhak J."/>
            <person name="Lajeunesse T.C."/>
            <person name="Voolstra C.R."/>
        </authorList>
    </citation>
    <scope>NUCLEOTIDE SEQUENCE [LARGE SCALE GENOMIC DNA]</scope>
    <source>
        <strain evidence="34 35">CCMP2467</strain>
    </source>
</reference>
<keyword evidence="35" id="KW-1185">Reference proteome</keyword>
<evidence type="ECO:0000256" key="12">
    <source>
        <dbReference type="ARBA" id="ARBA00022723"/>
    </source>
</evidence>